<evidence type="ECO:0000313" key="4">
    <source>
        <dbReference type="EMBL" id="GJJ78980.1"/>
    </source>
</evidence>
<dbReference type="InterPro" id="IPR011990">
    <property type="entry name" value="TPR-like_helical_dom_sf"/>
</dbReference>
<dbReference type="NCBIfam" id="TIGR00756">
    <property type="entry name" value="PPR"/>
    <property type="match status" value="6"/>
</dbReference>
<dbReference type="PROSITE" id="PS51375">
    <property type="entry name" value="PPR"/>
    <property type="match status" value="6"/>
</dbReference>
<dbReference type="AlphaFoldDB" id="A0A9P3HLV6"/>
<feature type="repeat" description="PPR" evidence="2">
    <location>
        <begin position="491"/>
        <end position="525"/>
    </location>
</feature>
<dbReference type="Pfam" id="PF13041">
    <property type="entry name" value="PPR_2"/>
    <property type="match status" value="3"/>
</dbReference>
<dbReference type="Gene3D" id="1.25.40.10">
    <property type="entry name" value="Tetratricopeptide repeat domain"/>
    <property type="match status" value="4"/>
</dbReference>
<dbReference type="InterPro" id="IPR002885">
    <property type="entry name" value="PPR_rpt"/>
</dbReference>
<organism evidence="4 5">
    <name type="scientific">Entomortierella parvispora</name>
    <dbReference type="NCBI Taxonomy" id="205924"/>
    <lineage>
        <taxon>Eukaryota</taxon>
        <taxon>Fungi</taxon>
        <taxon>Fungi incertae sedis</taxon>
        <taxon>Mucoromycota</taxon>
        <taxon>Mortierellomycotina</taxon>
        <taxon>Mortierellomycetes</taxon>
        <taxon>Mortierellales</taxon>
        <taxon>Mortierellaceae</taxon>
        <taxon>Entomortierella</taxon>
    </lineage>
</organism>
<feature type="repeat" description="PPR" evidence="2">
    <location>
        <begin position="364"/>
        <end position="398"/>
    </location>
</feature>
<protein>
    <recommendedName>
        <fullName evidence="6">Pentacotripeptide-repeat region of PRORP domain-containing protein</fullName>
    </recommendedName>
</protein>
<gene>
    <name evidence="4" type="ORF">EMPS_11339</name>
</gene>
<accession>A0A9P3HLV6</accession>
<feature type="compositionally biased region" description="Polar residues" evidence="3">
    <location>
        <begin position="55"/>
        <end position="66"/>
    </location>
</feature>
<dbReference type="EMBL" id="BQFW01000015">
    <property type="protein sequence ID" value="GJJ78980.1"/>
    <property type="molecule type" value="Genomic_DNA"/>
</dbReference>
<feature type="region of interest" description="Disordered" evidence="3">
    <location>
        <begin position="28"/>
        <end position="144"/>
    </location>
</feature>
<reference evidence="4" key="2">
    <citation type="journal article" date="2022" name="Microbiol. Resour. Announc.">
        <title>Whole-Genome Sequence of Entomortierella parvispora E1425, a Mucoromycotan Fungus Associated with Burkholderiaceae-Related Endosymbiotic Bacteria.</title>
        <authorList>
            <person name="Herlambang A."/>
            <person name="Guo Y."/>
            <person name="Takashima Y."/>
            <person name="Narisawa K."/>
            <person name="Ohta H."/>
            <person name="Nishizawa T."/>
        </authorList>
    </citation>
    <scope>NUCLEOTIDE SEQUENCE</scope>
    <source>
        <strain evidence="4">E1425</strain>
    </source>
</reference>
<evidence type="ECO:0000256" key="3">
    <source>
        <dbReference type="SAM" id="MobiDB-lite"/>
    </source>
</evidence>
<dbReference type="PANTHER" id="PTHR47936">
    <property type="entry name" value="PPR_LONG DOMAIN-CONTAINING PROTEIN"/>
    <property type="match status" value="1"/>
</dbReference>
<feature type="repeat" description="PPR" evidence="2">
    <location>
        <begin position="597"/>
        <end position="631"/>
    </location>
</feature>
<proteinExistence type="predicted"/>
<evidence type="ECO:0000256" key="2">
    <source>
        <dbReference type="PROSITE-ProRule" id="PRU00708"/>
    </source>
</evidence>
<evidence type="ECO:0000256" key="1">
    <source>
        <dbReference type="ARBA" id="ARBA00022737"/>
    </source>
</evidence>
<evidence type="ECO:0008006" key="6">
    <source>
        <dbReference type="Google" id="ProtNLM"/>
    </source>
</evidence>
<evidence type="ECO:0000313" key="5">
    <source>
        <dbReference type="Proteomes" id="UP000827284"/>
    </source>
</evidence>
<feature type="repeat" description="PPR" evidence="2">
    <location>
        <begin position="259"/>
        <end position="293"/>
    </location>
</feature>
<comment type="caution">
    <text evidence="4">The sequence shown here is derived from an EMBL/GenBank/DDBJ whole genome shotgun (WGS) entry which is preliminary data.</text>
</comment>
<feature type="compositionally biased region" description="Low complexity" evidence="3">
    <location>
        <begin position="87"/>
        <end position="102"/>
    </location>
</feature>
<dbReference type="PANTHER" id="PTHR47936:SF1">
    <property type="entry name" value="PENTATRICOPEPTIDE REPEAT-CONTAINING PROTEIN GUN1, CHLOROPLASTIC"/>
    <property type="match status" value="1"/>
</dbReference>
<name>A0A9P3HLV6_9FUNG</name>
<feature type="compositionally biased region" description="Low complexity" evidence="3">
    <location>
        <begin position="109"/>
        <end position="125"/>
    </location>
</feature>
<reference evidence="4" key="1">
    <citation type="submission" date="2021-11" db="EMBL/GenBank/DDBJ databases">
        <authorList>
            <person name="Herlambang A."/>
            <person name="Guo Y."/>
            <person name="Takashima Y."/>
            <person name="Nishizawa T."/>
        </authorList>
    </citation>
    <scope>NUCLEOTIDE SEQUENCE</scope>
    <source>
        <strain evidence="4">E1425</strain>
    </source>
</reference>
<dbReference type="OrthoDB" id="407658at2759"/>
<feature type="repeat" description="PPR" evidence="2">
    <location>
        <begin position="632"/>
        <end position="666"/>
    </location>
</feature>
<keyword evidence="5" id="KW-1185">Reference proteome</keyword>
<feature type="repeat" description="PPR" evidence="2">
    <location>
        <begin position="329"/>
        <end position="363"/>
    </location>
</feature>
<dbReference type="Pfam" id="PF13812">
    <property type="entry name" value="PPR_3"/>
    <property type="match status" value="1"/>
</dbReference>
<sequence length="746" mass="85092">MQRHCQALFRTGLRASRSSRQCPCPNTNSHWTLGSSSPLSSSQTLPARSIGRSPRFSTSALTQAIRTMTFEDLDEDPTPTKNKTKKPASSSSIRKSSSTPSSINTDPASTPETSSTSSSSTSSSEIEYDPQIYGPDYPNNAPEPIRKWRDQYEALRSSPQPSNLQEQEQLLAGYRKLADDPVTLAQLQPVDFMIALNALRDHYRVIPKMRRILADVAKTRHSKVPEIYHVLLKAYFKLSDFRSCGNLLESMQKDEIPYVGTTYHIMLDVCKHESHLQKARSLLQEMREKKIAPTSATYLLMISICGRAKKPYLAREYFEEMPLFELDRDITHYNALLNAYTLAKDLAGAHKVFEEMEEDGIQPDQYTYSSLVKVLKSNRRHHEAQKLVQDMEEKGIKANVQILSALGMNPEEILEKYIQDRQDKDHKGQKKDIVRQDYRGQKKGNKLPSQEMAEISRHDFNMLIIRSIRLNRFSQTPLLMEEMARQGHRPDMFTFTAMIDANIKMNKYPEAKAIFNAMKSANIQPDVIAYSALIAGALSQVSVHESMEILKTMVVNDGLLPNRHTFNSLLSASVGEVDVNAFKVIRKTMDALRIRPDQRSFNALLAAYALKGDLDEMIQTFDDMTYSRVPPDALSYSILISGYLQNGDLRYSMEWYYKMMERGFVPAAFLINNLMAALHGSGQGEQVLVLWNEMSRMDIRKNEQSYEIVLETCEKYGLDDARKQIEWDFQHFLARQSLPNHSKDLN</sequence>
<dbReference type="Proteomes" id="UP000827284">
    <property type="component" value="Unassembled WGS sequence"/>
</dbReference>
<keyword evidence="1" id="KW-0677">Repeat</keyword>